<evidence type="ECO:0000313" key="2">
    <source>
        <dbReference type="EMBL" id="GGL14195.1"/>
    </source>
</evidence>
<dbReference type="AlphaFoldDB" id="A0A917RM69"/>
<feature type="transmembrane region" description="Helical" evidence="1">
    <location>
        <begin position="48"/>
        <end position="68"/>
    </location>
</feature>
<gene>
    <name evidence="2" type="ORF">GCM10011588_30910</name>
</gene>
<keyword evidence="1" id="KW-0472">Membrane</keyword>
<comment type="caution">
    <text evidence="2">The sequence shown here is derived from an EMBL/GenBank/DDBJ whole genome shotgun (WGS) entry which is preliminary data.</text>
</comment>
<keyword evidence="3" id="KW-1185">Reference proteome</keyword>
<evidence type="ECO:0000313" key="3">
    <source>
        <dbReference type="Proteomes" id="UP000638263"/>
    </source>
</evidence>
<feature type="transmembrane region" description="Helical" evidence="1">
    <location>
        <begin position="80"/>
        <end position="100"/>
    </location>
</feature>
<dbReference type="RefSeq" id="WP_063916243.1">
    <property type="nucleotide sequence ID" value="NZ_BMMH01000005.1"/>
</dbReference>
<evidence type="ECO:0000256" key="1">
    <source>
        <dbReference type="SAM" id="Phobius"/>
    </source>
</evidence>
<sequence length="164" mass="17417">MSTTTSSASVEAQLRTRAFARVIGPYIATFTILYAIRLPDLIWLINDLFSQPVLVFMLGALMLGAGLVIIGGHRSWRGPLAITISVFGWFVALRGFLLIASPTAVEETVDATMLSPTATLLARAFFAVLGAIGLLLTYAGWFTKPSAPGATAAEPTATDLATDR</sequence>
<keyword evidence="1" id="KW-0812">Transmembrane</keyword>
<reference evidence="2" key="2">
    <citation type="submission" date="2020-09" db="EMBL/GenBank/DDBJ databases">
        <authorList>
            <person name="Sun Q."/>
            <person name="Zhou Y."/>
        </authorList>
    </citation>
    <scope>NUCLEOTIDE SEQUENCE</scope>
    <source>
        <strain evidence="2">CGMCC 4.3508</strain>
    </source>
</reference>
<organism evidence="2 3">
    <name type="scientific">Nocardia jinanensis</name>
    <dbReference type="NCBI Taxonomy" id="382504"/>
    <lineage>
        <taxon>Bacteria</taxon>
        <taxon>Bacillati</taxon>
        <taxon>Actinomycetota</taxon>
        <taxon>Actinomycetes</taxon>
        <taxon>Mycobacteriales</taxon>
        <taxon>Nocardiaceae</taxon>
        <taxon>Nocardia</taxon>
    </lineage>
</organism>
<keyword evidence="1" id="KW-1133">Transmembrane helix</keyword>
<dbReference type="EMBL" id="BMMH01000005">
    <property type="protein sequence ID" value="GGL14195.1"/>
    <property type="molecule type" value="Genomic_DNA"/>
</dbReference>
<proteinExistence type="predicted"/>
<reference evidence="2" key="1">
    <citation type="journal article" date="2014" name="Int. J. Syst. Evol. Microbiol.">
        <title>Complete genome sequence of Corynebacterium casei LMG S-19264T (=DSM 44701T), isolated from a smear-ripened cheese.</title>
        <authorList>
            <consortium name="US DOE Joint Genome Institute (JGI-PGF)"/>
            <person name="Walter F."/>
            <person name="Albersmeier A."/>
            <person name="Kalinowski J."/>
            <person name="Ruckert C."/>
        </authorList>
    </citation>
    <scope>NUCLEOTIDE SEQUENCE</scope>
    <source>
        <strain evidence="2">CGMCC 4.3508</strain>
    </source>
</reference>
<feature type="transmembrane region" description="Helical" evidence="1">
    <location>
        <begin position="18"/>
        <end position="36"/>
    </location>
</feature>
<protein>
    <submittedName>
        <fullName evidence="2">Uncharacterized protein</fullName>
    </submittedName>
</protein>
<accession>A0A917RM69</accession>
<feature type="transmembrane region" description="Helical" evidence="1">
    <location>
        <begin position="120"/>
        <end position="141"/>
    </location>
</feature>
<dbReference type="Proteomes" id="UP000638263">
    <property type="component" value="Unassembled WGS sequence"/>
</dbReference>
<name>A0A917RM69_9NOCA</name>